<dbReference type="PANTHER" id="PTHR46482:SF9">
    <property type="entry name" value="5'-ADENYLYLSULFATE REDUCTASE 1, CHLOROPLASTIC"/>
    <property type="match status" value="1"/>
</dbReference>
<name>A0A1I0A615_9EURY</name>
<keyword evidence="4" id="KW-0560">Oxidoreductase</keyword>
<dbReference type="GO" id="GO:0019379">
    <property type="term" value="P:sulfate assimilation, phosphoadenylyl sulfate reduction by phosphoadenylyl-sulfate reductase (thioredoxin)"/>
    <property type="evidence" value="ECO:0007669"/>
    <property type="project" value="InterPro"/>
</dbReference>
<evidence type="ECO:0000256" key="5">
    <source>
        <dbReference type="ARBA" id="ARBA00023004"/>
    </source>
</evidence>
<dbReference type="SUPFAM" id="SSF52402">
    <property type="entry name" value="Adenine nucleotide alpha hydrolases-like"/>
    <property type="match status" value="1"/>
</dbReference>
<sequence>MPEPNPELIKEIEQLAEGYKDSSPQEILEYALKRFDNGISIAFSGAEDVILIDMASKIKADVSVFCLDTGRLHPETYKFIDVVRDKYNIPLEIFFANREKTEELVLNKGMFSFYKDGHEECCGARKVDPLRRSLSKRTAWITGQRKDQSPNTRASIPVIEVDSAFGDGTLVKFNPLANWTSKQVWDYIRENDVPYNELHEKGYVSIGCEPCTKPVLPGQHEREGRWWWEEATKKECGLHSGNVKSQV</sequence>
<evidence type="ECO:0000256" key="12">
    <source>
        <dbReference type="ARBA" id="ARBA00032041"/>
    </source>
</evidence>
<comment type="cofactor">
    <cofactor evidence="1">
        <name>[4Fe-4S] cluster</name>
        <dbReference type="ChEBI" id="CHEBI:49883"/>
    </cofactor>
</comment>
<evidence type="ECO:0000313" key="15">
    <source>
        <dbReference type="EMBL" id="SES89619.1"/>
    </source>
</evidence>
<comment type="catalytic activity">
    <reaction evidence="13">
        <text>[thioredoxin]-disulfide + sulfite + AMP + 2 H(+) = adenosine 5'-phosphosulfate + [thioredoxin]-dithiol</text>
        <dbReference type="Rhea" id="RHEA:21976"/>
        <dbReference type="Rhea" id="RHEA-COMP:10698"/>
        <dbReference type="Rhea" id="RHEA-COMP:10700"/>
        <dbReference type="ChEBI" id="CHEBI:15378"/>
        <dbReference type="ChEBI" id="CHEBI:17359"/>
        <dbReference type="ChEBI" id="CHEBI:29950"/>
        <dbReference type="ChEBI" id="CHEBI:50058"/>
        <dbReference type="ChEBI" id="CHEBI:58243"/>
        <dbReference type="ChEBI" id="CHEBI:456215"/>
        <dbReference type="EC" id="1.8.4.10"/>
    </reaction>
</comment>
<evidence type="ECO:0000256" key="10">
    <source>
        <dbReference type="ARBA" id="ARBA00029514"/>
    </source>
</evidence>
<evidence type="ECO:0000256" key="7">
    <source>
        <dbReference type="ARBA" id="ARBA00024298"/>
    </source>
</evidence>
<evidence type="ECO:0000256" key="8">
    <source>
        <dbReference type="ARBA" id="ARBA00024327"/>
    </source>
</evidence>
<accession>A0A1I0A615</accession>
<reference evidence="16" key="1">
    <citation type="submission" date="2016-10" db="EMBL/GenBank/DDBJ databases">
        <authorList>
            <person name="Varghese N."/>
            <person name="Submissions S."/>
        </authorList>
    </citation>
    <scope>NUCLEOTIDE SEQUENCE [LARGE SCALE GENOMIC DNA]</scope>
    <source>
        <strain evidence="16">SLH 33</strain>
    </source>
</reference>
<dbReference type="EC" id="1.8.4.10" evidence="9"/>
<keyword evidence="6" id="KW-0411">Iron-sulfur</keyword>
<organism evidence="15 16">
    <name type="scientific">Methanococcoides vulcani</name>
    <dbReference type="NCBI Taxonomy" id="1353158"/>
    <lineage>
        <taxon>Archaea</taxon>
        <taxon>Methanobacteriati</taxon>
        <taxon>Methanobacteriota</taxon>
        <taxon>Stenosarchaea group</taxon>
        <taxon>Methanomicrobia</taxon>
        <taxon>Methanosarcinales</taxon>
        <taxon>Methanosarcinaceae</taxon>
        <taxon>Methanococcoides</taxon>
    </lineage>
</organism>
<proteinExistence type="inferred from homology"/>
<dbReference type="AlphaFoldDB" id="A0A1I0A615"/>
<dbReference type="EMBL" id="FOHQ01000004">
    <property type="protein sequence ID" value="SES89619.1"/>
    <property type="molecule type" value="Genomic_DNA"/>
</dbReference>
<evidence type="ECO:0000313" key="16">
    <source>
        <dbReference type="Proteomes" id="UP000243338"/>
    </source>
</evidence>
<dbReference type="GO" id="GO:0019344">
    <property type="term" value="P:cysteine biosynthetic process"/>
    <property type="evidence" value="ECO:0007669"/>
    <property type="project" value="InterPro"/>
</dbReference>
<dbReference type="PANTHER" id="PTHR46482">
    <property type="entry name" value="5'-ADENYLYLSULFATE REDUCTASE 3, CHLOROPLASTIC"/>
    <property type="match status" value="1"/>
</dbReference>
<evidence type="ECO:0000256" key="4">
    <source>
        <dbReference type="ARBA" id="ARBA00023002"/>
    </source>
</evidence>
<comment type="pathway">
    <text evidence="8">Sulfur metabolism; hydrogen sulfide biosynthesis; sulfite from sulfate.</text>
</comment>
<dbReference type="GO" id="GO:0051536">
    <property type="term" value="F:iron-sulfur cluster binding"/>
    <property type="evidence" value="ECO:0007669"/>
    <property type="project" value="UniProtKB-KW"/>
</dbReference>
<dbReference type="InterPro" id="IPR004511">
    <property type="entry name" value="PAPS/APS_Rdtase"/>
</dbReference>
<comment type="function">
    <text evidence="7">Catalyzes the formation of sulfite from adenosine 5'-phosphosulfate (APS) using thioredoxin as an electron donor.</text>
</comment>
<dbReference type="NCBIfam" id="TIGR02055">
    <property type="entry name" value="APS_reductase"/>
    <property type="match status" value="1"/>
</dbReference>
<keyword evidence="2" id="KW-0963">Cytoplasm</keyword>
<gene>
    <name evidence="15" type="ORF">SAMN04488587_1444</name>
</gene>
<dbReference type="PIRSF" id="PIRSF000857">
    <property type="entry name" value="PAPS_reductase"/>
    <property type="match status" value="1"/>
</dbReference>
<protein>
    <recommendedName>
        <fullName evidence="10">Adenosine 5'-phosphosulfate reductase</fullName>
        <ecNumber evidence="9">1.8.4.10</ecNumber>
    </recommendedName>
    <alternativeName>
        <fullName evidence="12">5'-adenylylsulfate reductase</fullName>
    </alternativeName>
    <alternativeName>
        <fullName evidence="11">Thioredoxin-dependent 5'-adenylylsulfate reductase</fullName>
    </alternativeName>
</protein>
<keyword evidence="16" id="KW-1185">Reference proteome</keyword>
<evidence type="ECO:0000256" key="13">
    <source>
        <dbReference type="ARBA" id="ARBA00048441"/>
    </source>
</evidence>
<dbReference type="GO" id="GO:0043866">
    <property type="term" value="F:adenylyl-sulfate reductase (thioredoxin) activity"/>
    <property type="evidence" value="ECO:0007669"/>
    <property type="project" value="UniProtKB-EC"/>
</dbReference>
<dbReference type="Pfam" id="PF01507">
    <property type="entry name" value="PAPS_reduct"/>
    <property type="match status" value="1"/>
</dbReference>
<dbReference type="OrthoDB" id="5817at2157"/>
<dbReference type="GO" id="GO:0004604">
    <property type="term" value="F:phosphoadenylyl-sulfate reductase (thioredoxin) activity"/>
    <property type="evidence" value="ECO:0007669"/>
    <property type="project" value="InterPro"/>
</dbReference>
<dbReference type="NCBIfam" id="NF002537">
    <property type="entry name" value="PRK02090.1"/>
    <property type="match status" value="1"/>
</dbReference>
<feature type="domain" description="Phosphoadenosine phosphosulphate reductase" evidence="14">
    <location>
        <begin position="40"/>
        <end position="214"/>
    </location>
</feature>
<keyword evidence="3" id="KW-0479">Metal-binding</keyword>
<evidence type="ECO:0000256" key="6">
    <source>
        <dbReference type="ARBA" id="ARBA00023014"/>
    </source>
</evidence>
<dbReference type="HAMAP" id="MF_00063">
    <property type="entry name" value="CysH"/>
    <property type="match status" value="1"/>
</dbReference>
<keyword evidence="5" id="KW-0408">Iron</keyword>
<dbReference type="NCBIfam" id="TIGR00434">
    <property type="entry name" value="cysH"/>
    <property type="match status" value="1"/>
</dbReference>
<dbReference type="Proteomes" id="UP000243338">
    <property type="component" value="Unassembled WGS sequence"/>
</dbReference>
<evidence type="ECO:0000256" key="1">
    <source>
        <dbReference type="ARBA" id="ARBA00001966"/>
    </source>
</evidence>
<evidence type="ECO:0000256" key="2">
    <source>
        <dbReference type="ARBA" id="ARBA00022490"/>
    </source>
</evidence>
<dbReference type="GO" id="GO:0046872">
    <property type="term" value="F:metal ion binding"/>
    <property type="evidence" value="ECO:0007669"/>
    <property type="project" value="UniProtKB-KW"/>
</dbReference>
<evidence type="ECO:0000256" key="3">
    <source>
        <dbReference type="ARBA" id="ARBA00022723"/>
    </source>
</evidence>
<dbReference type="CDD" id="cd23945">
    <property type="entry name" value="PAPS_reductase"/>
    <property type="match status" value="1"/>
</dbReference>
<dbReference type="RefSeq" id="WP_091689944.1">
    <property type="nucleotide sequence ID" value="NZ_CAAGSJ010000002.1"/>
</dbReference>
<dbReference type="STRING" id="1353158.SAMN04488587_1444"/>
<dbReference type="InterPro" id="IPR002500">
    <property type="entry name" value="PAPS_reduct_dom"/>
</dbReference>
<dbReference type="InterPro" id="IPR011798">
    <property type="entry name" value="APS_reductase"/>
</dbReference>
<dbReference type="Gene3D" id="3.40.50.620">
    <property type="entry name" value="HUPs"/>
    <property type="match status" value="1"/>
</dbReference>
<dbReference type="InterPro" id="IPR014729">
    <property type="entry name" value="Rossmann-like_a/b/a_fold"/>
</dbReference>
<evidence type="ECO:0000259" key="14">
    <source>
        <dbReference type="Pfam" id="PF01507"/>
    </source>
</evidence>
<evidence type="ECO:0000256" key="9">
    <source>
        <dbReference type="ARBA" id="ARBA00024386"/>
    </source>
</evidence>
<evidence type="ECO:0000256" key="11">
    <source>
        <dbReference type="ARBA" id="ARBA00030894"/>
    </source>
</evidence>